<dbReference type="InterPro" id="IPR043368">
    <property type="entry name" value="FKBP3"/>
</dbReference>
<reference evidence="4" key="1">
    <citation type="journal article" date="2023" name="Mol. Biol. Evol.">
        <title>Third-Generation Sequencing Reveals the Adaptive Role of the Epigenome in Three Deep-Sea Polychaetes.</title>
        <authorList>
            <person name="Perez M."/>
            <person name="Aroh O."/>
            <person name="Sun Y."/>
            <person name="Lan Y."/>
            <person name="Juniper S.K."/>
            <person name="Young C.R."/>
            <person name="Angers B."/>
            <person name="Qian P.Y."/>
        </authorList>
    </citation>
    <scope>NUCLEOTIDE SEQUENCE</scope>
    <source>
        <strain evidence="4">P08H-3</strain>
    </source>
</reference>
<evidence type="ECO:0000256" key="1">
    <source>
        <dbReference type="ARBA" id="ARBA00022553"/>
    </source>
</evidence>
<comment type="catalytic activity">
    <reaction evidence="2">
        <text>[protein]-peptidylproline (omega=180) = [protein]-peptidylproline (omega=0)</text>
        <dbReference type="Rhea" id="RHEA:16237"/>
        <dbReference type="Rhea" id="RHEA-COMP:10747"/>
        <dbReference type="Rhea" id="RHEA-COMP:10748"/>
        <dbReference type="ChEBI" id="CHEBI:83833"/>
        <dbReference type="ChEBI" id="CHEBI:83834"/>
        <dbReference type="EC" id="5.2.1.8"/>
    </reaction>
</comment>
<sequence length="463" mass="52437">MEEPEKSWTKEQLESDSVTKKELCTFLQTHASNQFLREHRLKGALKNVVKTSTKDKLIAAYNELFETKAFKKEGEEEEDSKHSATSTAAEEVKAVTAKTSKISVKEEEEGPPKYTKRLVKKGDKINFPKKGDTVECFYKGTLEDGTLFDTNMTAPRNLEVENKRELSGWFFAYSLKVAGVSQINPEVHSLILPKFPCYLIIVDELCSVLGLQVCPTPVPAKKGKKPQALRFKVGVGKVIKGWDVGIQTMSKGEKAEFVIEPDWAYGKKGVEGRYPLLKLIYWHYGDNPMINIDCDFIMKCGFVLFTVPLLRLQRYPYTRQDLARILLIRLSTLITPEVVPEIQCGFRGNRSTVDMIFCLRQLQEKCTEQGRPLYIVFVDFGKAFDTTGRTGLRQLLRKYGCPEKFITMIEALHTGMMTNVSVGAEVSQSFSVINGVKQGCVLAPTFFSILHEGWRLHTVQTER</sequence>
<dbReference type="GO" id="GO:0003755">
    <property type="term" value="F:peptidyl-prolyl cis-trans isomerase activity"/>
    <property type="evidence" value="ECO:0007669"/>
    <property type="project" value="UniProtKB-KW"/>
</dbReference>
<dbReference type="Pfam" id="PF00078">
    <property type="entry name" value="RVT_1"/>
    <property type="match status" value="1"/>
</dbReference>
<evidence type="ECO:0000256" key="2">
    <source>
        <dbReference type="PROSITE-ProRule" id="PRU00277"/>
    </source>
</evidence>
<dbReference type="AlphaFoldDB" id="A0AAD9MXU4"/>
<dbReference type="PANTHER" id="PTHR46493">
    <property type="entry name" value="PEPTIDYL-PROLYL CIS-TRANS ISOMERASE FKBP3"/>
    <property type="match status" value="1"/>
</dbReference>
<dbReference type="InterPro" id="IPR001179">
    <property type="entry name" value="PPIase_FKBP_dom"/>
</dbReference>
<keyword evidence="2" id="KW-0697">Rotamase</keyword>
<evidence type="ECO:0000313" key="5">
    <source>
        <dbReference type="Proteomes" id="UP001208570"/>
    </source>
</evidence>
<name>A0AAD9MXU4_9ANNE</name>
<dbReference type="InterPro" id="IPR041200">
    <property type="entry name" value="FKBP3_BTHB"/>
</dbReference>
<evidence type="ECO:0000259" key="3">
    <source>
        <dbReference type="PROSITE" id="PS50059"/>
    </source>
</evidence>
<dbReference type="InterPro" id="IPR000477">
    <property type="entry name" value="RT_dom"/>
</dbReference>
<dbReference type="EMBL" id="JAODUP010000511">
    <property type="protein sequence ID" value="KAK2148178.1"/>
    <property type="molecule type" value="Genomic_DNA"/>
</dbReference>
<protein>
    <recommendedName>
        <fullName evidence="2">peptidylprolyl isomerase</fullName>
        <ecNumber evidence="2">5.2.1.8</ecNumber>
    </recommendedName>
</protein>
<evidence type="ECO:0000313" key="4">
    <source>
        <dbReference type="EMBL" id="KAK2148178.1"/>
    </source>
</evidence>
<dbReference type="CDD" id="cd21063">
    <property type="entry name" value="BTHB_FKBP25"/>
    <property type="match status" value="1"/>
</dbReference>
<proteinExistence type="predicted"/>
<gene>
    <name evidence="4" type="ORF">LSH36_511g01025</name>
</gene>
<dbReference type="Pfam" id="PF18410">
    <property type="entry name" value="BTHB"/>
    <property type="match status" value="1"/>
</dbReference>
<dbReference type="PANTHER" id="PTHR46493:SF1">
    <property type="entry name" value="PEPTIDYL-PROLYL CIS-TRANS ISOMERASE FKBP3"/>
    <property type="match status" value="1"/>
</dbReference>
<dbReference type="Gene3D" id="3.10.50.40">
    <property type="match status" value="1"/>
</dbReference>
<keyword evidence="5" id="KW-1185">Reference proteome</keyword>
<dbReference type="InterPro" id="IPR046357">
    <property type="entry name" value="PPIase_dom_sf"/>
</dbReference>
<comment type="caution">
    <text evidence="4">The sequence shown here is derived from an EMBL/GenBank/DDBJ whole genome shotgun (WGS) entry which is preliminary data.</text>
</comment>
<dbReference type="Pfam" id="PF00254">
    <property type="entry name" value="FKBP_C"/>
    <property type="match status" value="2"/>
</dbReference>
<keyword evidence="1" id="KW-0597">Phosphoprotein</keyword>
<accession>A0AAD9MXU4</accession>
<dbReference type="Proteomes" id="UP001208570">
    <property type="component" value="Unassembled WGS sequence"/>
</dbReference>
<dbReference type="Gene3D" id="1.10.720.80">
    <property type="match status" value="1"/>
</dbReference>
<keyword evidence="2" id="KW-0413">Isomerase</keyword>
<dbReference type="SUPFAM" id="SSF54534">
    <property type="entry name" value="FKBP-like"/>
    <property type="match status" value="2"/>
</dbReference>
<dbReference type="EC" id="5.2.1.8" evidence="2"/>
<organism evidence="4 5">
    <name type="scientific">Paralvinella palmiformis</name>
    <dbReference type="NCBI Taxonomy" id="53620"/>
    <lineage>
        <taxon>Eukaryota</taxon>
        <taxon>Metazoa</taxon>
        <taxon>Spiralia</taxon>
        <taxon>Lophotrochozoa</taxon>
        <taxon>Annelida</taxon>
        <taxon>Polychaeta</taxon>
        <taxon>Sedentaria</taxon>
        <taxon>Canalipalpata</taxon>
        <taxon>Terebellida</taxon>
        <taxon>Terebelliformia</taxon>
        <taxon>Alvinellidae</taxon>
        <taxon>Paralvinella</taxon>
    </lineage>
</organism>
<feature type="domain" description="PPIase FKBP-type" evidence="3">
    <location>
        <begin position="131"/>
        <end position="275"/>
    </location>
</feature>
<dbReference type="PROSITE" id="PS50059">
    <property type="entry name" value="FKBP_PPIASE"/>
    <property type="match status" value="1"/>
</dbReference>